<evidence type="ECO:0000259" key="3">
    <source>
        <dbReference type="Pfam" id="PF15035"/>
    </source>
</evidence>
<feature type="domain" description="Rootletin-like coiled-coil" evidence="3">
    <location>
        <begin position="106"/>
        <end position="209"/>
    </location>
</feature>
<name>A0A8D0GY93_SPHPU</name>
<dbReference type="Pfam" id="PF15035">
    <property type="entry name" value="Rootletin"/>
    <property type="match status" value="2"/>
</dbReference>
<feature type="coiled-coil region" evidence="2">
    <location>
        <begin position="110"/>
        <end position="152"/>
    </location>
</feature>
<evidence type="ECO:0000256" key="1">
    <source>
        <dbReference type="ARBA" id="ARBA00023054"/>
    </source>
</evidence>
<evidence type="ECO:0000313" key="5">
    <source>
        <dbReference type="Proteomes" id="UP000694392"/>
    </source>
</evidence>
<dbReference type="OMA" id="RCDMEKK"/>
<dbReference type="InterPro" id="IPR055167">
    <property type="entry name" value="Rootletin-like_CC"/>
</dbReference>
<evidence type="ECO:0000313" key="4">
    <source>
        <dbReference type="Ensembl" id="ENSSPUP00000015697.1"/>
    </source>
</evidence>
<accession>A0A8D0GY93</accession>
<feature type="coiled-coil region" evidence="2">
    <location>
        <begin position="274"/>
        <end position="308"/>
    </location>
</feature>
<dbReference type="PANTHER" id="PTHR23159">
    <property type="entry name" value="CENTROSOMAL PROTEIN 2"/>
    <property type="match status" value="1"/>
</dbReference>
<organism evidence="4 5">
    <name type="scientific">Sphenodon punctatus</name>
    <name type="common">Tuatara</name>
    <name type="synonym">Hatteria punctata</name>
    <dbReference type="NCBI Taxonomy" id="8508"/>
    <lineage>
        <taxon>Eukaryota</taxon>
        <taxon>Metazoa</taxon>
        <taxon>Chordata</taxon>
        <taxon>Craniata</taxon>
        <taxon>Vertebrata</taxon>
        <taxon>Euteleostomi</taxon>
        <taxon>Lepidosauria</taxon>
        <taxon>Sphenodontia</taxon>
        <taxon>Sphenodontidae</taxon>
        <taxon>Sphenodon</taxon>
    </lineage>
</organism>
<feature type="domain" description="Rootletin-like coiled-coil" evidence="3">
    <location>
        <begin position="37"/>
        <end position="77"/>
    </location>
</feature>
<reference evidence="4" key="2">
    <citation type="submission" date="2025-09" db="UniProtKB">
        <authorList>
            <consortium name="Ensembl"/>
        </authorList>
    </citation>
    <scope>IDENTIFICATION</scope>
</reference>
<reference evidence="4" key="1">
    <citation type="submission" date="2025-08" db="UniProtKB">
        <authorList>
            <consortium name="Ensembl"/>
        </authorList>
    </citation>
    <scope>IDENTIFICATION</scope>
</reference>
<dbReference type="GO" id="GO:0005813">
    <property type="term" value="C:centrosome"/>
    <property type="evidence" value="ECO:0007669"/>
    <property type="project" value="TreeGrafter"/>
</dbReference>
<evidence type="ECO:0000256" key="2">
    <source>
        <dbReference type="SAM" id="Coils"/>
    </source>
</evidence>
<keyword evidence="1 2" id="KW-0175">Coiled coil</keyword>
<dbReference type="Ensembl" id="ENSSPUT00000016737.1">
    <property type="protein sequence ID" value="ENSSPUP00000015697.1"/>
    <property type="gene ID" value="ENSSPUG00000012127.1"/>
</dbReference>
<dbReference type="GO" id="GO:0005814">
    <property type="term" value="C:centriole"/>
    <property type="evidence" value="ECO:0007669"/>
    <property type="project" value="TreeGrafter"/>
</dbReference>
<dbReference type="Proteomes" id="UP000694392">
    <property type="component" value="Unplaced"/>
</dbReference>
<dbReference type="PANTHER" id="PTHR23159:SF1">
    <property type="entry name" value="CENTROSOME-ASSOCIATED PROTEIN CEP250"/>
    <property type="match status" value="1"/>
</dbReference>
<dbReference type="AlphaFoldDB" id="A0A8D0GY93"/>
<sequence length="315" mass="36976">EETGLPGLVGMVPFQLLPEKQAEVLRQQMLENQASYQHKLQSSQEAQHRQAILVQKLQAKVLQYRNWCKELEQRLEMGRVSLICRKRNWSGVKFVVPLLFSFLFLRCENLAEVNTLLREHLDKANEVNEALREDVSKLMADWTRARDELERKESEWHTEREFFERHLRAEHDRLLGLWRQVMTFRCHFLEMKTATDRDLSELKAEQMKLSGSILVSCSYRSSGTQLWGTSILQSPILRDERQQQLYAKGEEVEKDINRKTQEVMHLQVTSDTEKEELQARVLELSALLEHSQKQNEEKEKTVKTLSDTMEILVAA</sequence>
<proteinExistence type="predicted"/>
<dbReference type="GO" id="GO:0060271">
    <property type="term" value="P:cilium assembly"/>
    <property type="evidence" value="ECO:0007669"/>
    <property type="project" value="TreeGrafter"/>
</dbReference>
<dbReference type="GeneTree" id="ENSGT00940000161056"/>
<protein>
    <recommendedName>
        <fullName evidence="3">Rootletin-like coiled-coil domain-containing protein</fullName>
    </recommendedName>
</protein>
<keyword evidence="5" id="KW-1185">Reference proteome</keyword>